<accession>A0ABT0KVG5</accession>
<evidence type="ECO:0000313" key="2">
    <source>
        <dbReference type="Proteomes" id="UP001202134"/>
    </source>
</evidence>
<gene>
    <name evidence="1" type="ORF">L2737_21330</name>
</gene>
<dbReference type="RefSeq" id="WP_248957049.1">
    <property type="nucleotide sequence ID" value="NZ_JAKIKU010000020.1"/>
</dbReference>
<dbReference type="EMBL" id="JAKIKU010000020">
    <property type="protein sequence ID" value="MCL1047848.1"/>
    <property type="molecule type" value="Genomic_DNA"/>
</dbReference>
<sequence length="62" mass="6888">MSRLHGCEKAALCADTSKTRRKHIPVGSAKTSMFSKVLNASTLGLLSLRFDCIRDNDKHKKN</sequence>
<proteinExistence type="predicted"/>
<reference evidence="1 2" key="1">
    <citation type="submission" date="2022-01" db="EMBL/GenBank/DDBJ databases">
        <title>Whole genome-based taxonomy of the Shewanellaceae.</title>
        <authorList>
            <person name="Martin-Rodriguez A.J."/>
        </authorList>
    </citation>
    <scope>NUCLEOTIDE SEQUENCE [LARGE SCALE GENOMIC DNA]</scope>
    <source>
        <strain evidence="1 2">DSM 24955</strain>
    </source>
</reference>
<dbReference type="Proteomes" id="UP001202134">
    <property type="component" value="Unassembled WGS sequence"/>
</dbReference>
<organism evidence="1 2">
    <name type="scientific">Shewanella electrodiphila</name>
    <dbReference type="NCBI Taxonomy" id="934143"/>
    <lineage>
        <taxon>Bacteria</taxon>
        <taxon>Pseudomonadati</taxon>
        <taxon>Pseudomonadota</taxon>
        <taxon>Gammaproteobacteria</taxon>
        <taxon>Alteromonadales</taxon>
        <taxon>Shewanellaceae</taxon>
        <taxon>Shewanella</taxon>
    </lineage>
</organism>
<name>A0ABT0KVG5_9GAMM</name>
<evidence type="ECO:0000313" key="1">
    <source>
        <dbReference type="EMBL" id="MCL1047848.1"/>
    </source>
</evidence>
<keyword evidence="2" id="KW-1185">Reference proteome</keyword>
<protein>
    <submittedName>
        <fullName evidence="1">Uncharacterized protein</fullName>
    </submittedName>
</protein>
<comment type="caution">
    <text evidence="1">The sequence shown here is derived from an EMBL/GenBank/DDBJ whole genome shotgun (WGS) entry which is preliminary data.</text>
</comment>